<dbReference type="PANTHER" id="PTHR31585:SF0">
    <property type="entry name" value="FOLATE-BIOPTERIN TRANSPORTER 1, CHLOROPLASTIC"/>
    <property type="match status" value="1"/>
</dbReference>
<dbReference type="EMBL" id="JAFLCK010000007">
    <property type="protein sequence ID" value="MBN8660047.1"/>
    <property type="molecule type" value="Genomic_DNA"/>
</dbReference>
<accession>A0A8J7PLG8</accession>
<evidence type="ECO:0000256" key="1">
    <source>
        <dbReference type="ARBA" id="ARBA00004141"/>
    </source>
</evidence>
<evidence type="ECO:0000313" key="9">
    <source>
        <dbReference type="Proteomes" id="UP000664277"/>
    </source>
</evidence>
<feature type="transmembrane region" description="Helical" evidence="7">
    <location>
        <begin position="146"/>
        <end position="167"/>
    </location>
</feature>
<keyword evidence="3" id="KW-0813">Transport</keyword>
<keyword evidence="6 7" id="KW-0472">Membrane</keyword>
<comment type="subcellular location">
    <subcellularLocation>
        <location evidence="1">Membrane</location>
        <topology evidence="1">Multi-pass membrane protein</topology>
    </subcellularLocation>
</comment>
<comment type="similarity">
    <text evidence="2">Belongs to the major facilitator superfamily. Folate-biopterin transporter (TC 2.A.71) family.</text>
</comment>
<name>A0A8J7PLG8_9BACT</name>
<dbReference type="SUPFAM" id="SSF103473">
    <property type="entry name" value="MFS general substrate transporter"/>
    <property type="match status" value="1"/>
</dbReference>
<feature type="transmembrane region" description="Helical" evidence="7">
    <location>
        <begin position="374"/>
        <end position="394"/>
    </location>
</feature>
<dbReference type="AlphaFoldDB" id="A0A8J7PLG8"/>
<feature type="transmembrane region" description="Helical" evidence="7">
    <location>
        <begin position="318"/>
        <end position="339"/>
    </location>
</feature>
<dbReference type="Gene3D" id="1.20.1250.20">
    <property type="entry name" value="MFS general substrate transporter like domains"/>
    <property type="match status" value="1"/>
</dbReference>
<keyword evidence="4 7" id="KW-0812">Transmembrane</keyword>
<comment type="caution">
    <text evidence="8">The sequence shown here is derived from an EMBL/GenBank/DDBJ whole genome shotgun (WGS) entry which is preliminary data.</text>
</comment>
<dbReference type="GO" id="GO:0016020">
    <property type="term" value="C:membrane"/>
    <property type="evidence" value="ECO:0007669"/>
    <property type="project" value="UniProtKB-SubCell"/>
</dbReference>
<evidence type="ECO:0000256" key="4">
    <source>
        <dbReference type="ARBA" id="ARBA00022692"/>
    </source>
</evidence>
<dbReference type="Pfam" id="PF03092">
    <property type="entry name" value="BT1"/>
    <property type="match status" value="1"/>
</dbReference>
<protein>
    <submittedName>
        <fullName evidence="8">MFS transporter</fullName>
    </submittedName>
</protein>
<keyword evidence="5 7" id="KW-1133">Transmembrane helix</keyword>
<dbReference type="Proteomes" id="UP000664277">
    <property type="component" value="Unassembled WGS sequence"/>
</dbReference>
<organism evidence="8 9">
    <name type="scientific">Candidatus Obscuribacter phosphatis</name>
    <dbReference type="NCBI Taxonomy" id="1906157"/>
    <lineage>
        <taxon>Bacteria</taxon>
        <taxon>Bacillati</taxon>
        <taxon>Candidatus Melainabacteria</taxon>
        <taxon>Candidatus Obscuribacterales</taxon>
        <taxon>Candidatus Obscuribacteraceae</taxon>
        <taxon>Candidatus Obscuribacter</taxon>
    </lineage>
</organism>
<feature type="transmembrane region" description="Helical" evidence="7">
    <location>
        <begin position="187"/>
        <end position="204"/>
    </location>
</feature>
<feature type="transmembrane region" description="Helical" evidence="7">
    <location>
        <begin position="400"/>
        <end position="424"/>
    </location>
</feature>
<reference evidence="8" key="1">
    <citation type="submission" date="2021-02" db="EMBL/GenBank/DDBJ databases">
        <title>Genome-Resolved Metagenomics of a Microbial Community Performing Photosynthetic Biological Nutrient Removal.</title>
        <authorList>
            <person name="Mcdaniel E.A."/>
        </authorList>
    </citation>
    <scope>NUCLEOTIDE SEQUENCE</scope>
    <source>
        <strain evidence="8">UWPOB_OBS1</strain>
    </source>
</reference>
<sequence length="460" mass="50695">MDSSSSDQAKQRKQASSGGVEPVLIESASLTSSLSEKRLISLIAICFLTQGISQHFSLLSQPLNSFLKDRLALSAFDMSCFFALLMFPWVIKPIYGIICDTIPGQGRGRLSYLFLGNLVTALLYVCLALCFCAYDQFATLLSGRWQAFAIVFFLFLGSTGMALVTVVTTSLTASSNLPRRLFGLQGFAYYLVNIPALILGGYLAQSVATGTIAQASLVMSGALFLAALPALVTAAFLWRDMWKERHLFHDFKVSQEKSKVSLFGFIGKEAQSSFSEFFSERHLKATLIFLALWNFSPSLGTGLYFYERNILKFSPELIANLAAVSSFGMLIGSLLYGLVNKRFDLKWMAGWSILASFLYVFLQDPFIAFAIEFFRGFSLSIFTLFLYSLAAEVAPVKNNAFAMALFICFYNLANELGMVLGGLLYSSLCEHLSGSILPLIAVSIATTLLSLFCIPFMKKE</sequence>
<evidence type="ECO:0000256" key="6">
    <source>
        <dbReference type="ARBA" id="ARBA00023136"/>
    </source>
</evidence>
<proteinExistence type="inferred from homology"/>
<evidence type="ECO:0000256" key="3">
    <source>
        <dbReference type="ARBA" id="ARBA00022448"/>
    </source>
</evidence>
<feature type="transmembrane region" description="Helical" evidence="7">
    <location>
        <begin position="285"/>
        <end position="306"/>
    </location>
</feature>
<evidence type="ECO:0000256" key="7">
    <source>
        <dbReference type="SAM" id="Phobius"/>
    </source>
</evidence>
<gene>
    <name evidence="8" type="ORF">J0M35_06760</name>
</gene>
<dbReference type="PANTHER" id="PTHR31585">
    <property type="entry name" value="FOLATE-BIOPTERIN TRANSPORTER 1, CHLOROPLASTIC"/>
    <property type="match status" value="1"/>
</dbReference>
<feature type="transmembrane region" description="Helical" evidence="7">
    <location>
        <begin position="436"/>
        <end position="457"/>
    </location>
</feature>
<feature type="transmembrane region" description="Helical" evidence="7">
    <location>
        <begin position="111"/>
        <end position="134"/>
    </location>
</feature>
<dbReference type="InterPro" id="IPR039309">
    <property type="entry name" value="BT1"/>
</dbReference>
<evidence type="ECO:0000256" key="5">
    <source>
        <dbReference type="ARBA" id="ARBA00022989"/>
    </source>
</evidence>
<feature type="transmembrane region" description="Helical" evidence="7">
    <location>
        <begin position="71"/>
        <end position="91"/>
    </location>
</feature>
<evidence type="ECO:0000256" key="2">
    <source>
        <dbReference type="ARBA" id="ARBA00007015"/>
    </source>
</evidence>
<feature type="transmembrane region" description="Helical" evidence="7">
    <location>
        <begin position="216"/>
        <end position="238"/>
    </location>
</feature>
<evidence type="ECO:0000313" key="8">
    <source>
        <dbReference type="EMBL" id="MBN8660047.1"/>
    </source>
</evidence>
<dbReference type="InterPro" id="IPR036259">
    <property type="entry name" value="MFS_trans_sf"/>
</dbReference>